<feature type="transmembrane region" description="Helical" evidence="1">
    <location>
        <begin position="267"/>
        <end position="289"/>
    </location>
</feature>
<organism evidence="5 6">
    <name type="scientific">Sphingobium indicum BiD32</name>
    <dbReference type="NCBI Taxonomy" id="1301087"/>
    <lineage>
        <taxon>Bacteria</taxon>
        <taxon>Pseudomonadati</taxon>
        <taxon>Pseudomonadota</taxon>
        <taxon>Alphaproteobacteria</taxon>
        <taxon>Sphingomonadales</taxon>
        <taxon>Sphingomonadaceae</taxon>
        <taxon>Sphingobium</taxon>
    </lineage>
</organism>
<dbReference type="PANTHER" id="PTHR44757:SF2">
    <property type="entry name" value="BIOFILM ARCHITECTURE MAINTENANCE PROTEIN MBAA"/>
    <property type="match status" value="1"/>
</dbReference>
<dbReference type="SMART" id="SM00267">
    <property type="entry name" value="GGDEF"/>
    <property type="match status" value="1"/>
</dbReference>
<evidence type="ECO:0000313" key="5">
    <source>
        <dbReference type="EMBL" id="CCW17919.1"/>
    </source>
</evidence>
<dbReference type="PANTHER" id="PTHR44757">
    <property type="entry name" value="DIGUANYLATE CYCLASE DGCP"/>
    <property type="match status" value="1"/>
</dbReference>
<dbReference type="InterPro" id="IPR001633">
    <property type="entry name" value="EAL_dom"/>
</dbReference>
<dbReference type="SUPFAM" id="SSF141868">
    <property type="entry name" value="EAL domain-like"/>
    <property type="match status" value="1"/>
</dbReference>
<keyword evidence="1" id="KW-0472">Membrane</keyword>
<dbReference type="EMBL" id="CAVK010000109">
    <property type="protein sequence ID" value="CCW17919.1"/>
    <property type="molecule type" value="Genomic_DNA"/>
</dbReference>
<keyword evidence="1" id="KW-0812">Transmembrane</keyword>
<dbReference type="InterPro" id="IPR003660">
    <property type="entry name" value="HAMP_dom"/>
</dbReference>
<dbReference type="InterPro" id="IPR052155">
    <property type="entry name" value="Biofilm_reg_signaling"/>
</dbReference>
<dbReference type="PROSITE" id="PS50885">
    <property type="entry name" value="HAMP"/>
    <property type="match status" value="1"/>
</dbReference>
<dbReference type="Gene3D" id="3.30.70.270">
    <property type="match status" value="1"/>
</dbReference>
<evidence type="ECO:0000259" key="4">
    <source>
        <dbReference type="PROSITE" id="PS50887"/>
    </source>
</evidence>
<feature type="domain" description="GGDEF" evidence="4">
    <location>
        <begin position="376"/>
        <end position="506"/>
    </location>
</feature>
<reference evidence="6" key="2">
    <citation type="submission" date="2013-04" db="EMBL/GenBank/DDBJ databases">
        <title>Bisphenol A degrading Sphingobium sp. strain BiD32.</title>
        <authorList>
            <person name="Nielsen J.L."/>
            <person name="Zhou N.A."/>
            <person name="Kjeldal H."/>
        </authorList>
    </citation>
    <scope>NUCLEOTIDE SEQUENCE [LARGE SCALE GENOMIC DNA]</scope>
    <source>
        <strain evidence="6">BiD32</strain>
    </source>
</reference>
<comment type="caution">
    <text evidence="5">The sequence shown here is derived from an EMBL/GenBank/DDBJ whole genome shotgun (WGS) entry which is preliminary data.</text>
</comment>
<feature type="transmembrane region" description="Helical" evidence="1">
    <location>
        <begin position="21"/>
        <end position="43"/>
    </location>
</feature>
<name>N1MMF1_9SPHN</name>
<protein>
    <submittedName>
        <fullName evidence="5">Diguanylate cyclase/phosphodiesterase (GGDEF &amp; EAL domains) with PAS/PAC sensor(S)</fullName>
    </submittedName>
</protein>
<dbReference type="Proteomes" id="UP000013201">
    <property type="component" value="Unassembled WGS sequence"/>
</dbReference>
<dbReference type="PROSITE" id="PS50887">
    <property type="entry name" value="GGDEF"/>
    <property type="match status" value="1"/>
</dbReference>
<dbReference type="Pfam" id="PF00563">
    <property type="entry name" value="EAL"/>
    <property type="match status" value="1"/>
</dbReference>
<dbReference type="InterPro" id="IPR035919">
    <property type="entry name" value="EAL_sf"/>
</dbReference>
<dbReference type="AlphaFoldDB" id="N1MMF1"/>
<dbReference type="CDD" id="cd06225">
    <property type="entry name" value="HAMP"/>
    <property type="match status" value="1"/>
</dbReference>
<evidence type="ECO:0000259" key="2">
    <source>
        <dbReference type="PROSITE" id="PS50883"/>
    </source>
</evidence>
<dbReference type="InterPro" id="IPR043128">
    <property type="entry name" value="Rev_trsase/Diguanyl_cyclase"/>
</dbReference>
<gene>
    <name evidence="5" type="ORF">EBBID32_22680</name>
</gene>
<sequence>MMGALRLKRLWLRVWRAVQSTLTIRMTLFYGALFVGVTTLTLYGTRNAIESYAENVIRREMDVGSALFDRISAMQLRQIGQGADVLASDFGFREAVATGDAPTIESALHSLERRFQFDHALFIGVDGTLVGDIKDLSRHEQDQLYDALDNGRMQGVVRWSSGSHIAAAAAVRAPILTGWVVFARNMGPADLSALAKLSSIDLHPQLKPVMQTSPKRVAGETSLREVLRHGEHILVQTRPVETLIETAPEMLVLEYSLTKAMAGYAPILWALFGFGAVGAVLAVAGAFAASRRLTQPIVALEAAARKVSAGEHAQVKVETRDEIGRLAQSFNRMVDAVEAREAQIAHMAFHDALTGLPNRAMLREQVALGLTRAEGGHLMLFCIDIDNFKSINESLGHPVGDALLCQVGTRLAATCPSGFVARLAGDEFAVKLRAGGQTADQAGRAIVAALAEPFDIDGHRIIVSASVGIALSPQDGADATSLLKNAELALHRAKSEGKGSHRFFESAMDAEAQARRALETDLHDALRNGELALHFQPLFGLSQNRVTAFEALLRWQHPTRGMVSPVNFIPLAEETGLIIPIGEWALHEACRIAATWPDHIRVAVNISPIQFRSPNLAAVVLQALARSGIAPNRLELEITESLFIDNVEATLSSLHSLRALGVRVALDDFGTGYSSLSYLRSFPFDKLKIDRSFIVDLLEHKGATAIIRAITTLADALGIETTAEGVEHSDQLDILRAEGCGQIQGYLFSRPIPAHEVEALLGKLDGARKAA</sequence>
<dbReference type="Gene3D" id="3.20.20.450">
    <property type="entry name" value="EAL domain"/>
    <property type="match status" value="1"/>
</dbReference>
<dbReference type="InterPro" id="IPR029787">
    <property type="entry name" value="Nucleotide_cyclase"/>
</dbReference>
<dbReference type="Gene3D" id="6.10.340.10">
    <property type="match status" value="1"/>
</dbReference>
<dbReference type="Pfam" id="PF00672">
    <property type="entry name" value="HAMP"/>
    <property type="match status" value="1"/>
</dbReference>
<reference evidence="5 6" key="1">
    <citation type="submission" date="2013-03" db="EMBL/GenBank/DDBJ databases">
        <authorList>
            <person name="Le V."/>
        </authorList>
    </citation>
    <scope>NUCLEOTIDE SEQUENCE [LARGE SCALE GENOMIC DNA]</scope>
    <source>
        <strain evidence="5 6">BiD32</strain>
    </source>
</reference>
<evidence type="ECO:0000313" key="6">
    <source>
        <dbReference type="Proteomes" id="UP000013201"/>
    </source>
</evidence>
<feature type="domain" description="EAL" evidence="2">
    <location>
        <begin position="515"/>
        <end position="765"/>
    </location>
</feature>
<dbReference type="CDD" id="cd01948">
    <property type="entry name" value="EAL"/>
    <property type="match status" value="1"/>
</dbReference>
<dbReference type="InterPro" id="IPR000160">
    <property type="entry name" value="GGDEF_dom"/>
</dbReference>
<dbReference type="Pfam" id="PF00990">
    <property type="entry name" value="GGDEF"/>
    <property type="match status" value="1"/>
</dbReference>
<dbReference type="NCBIfam" id="TIGR00254">
    <property type="entry name" value="GGDEF"/>
    <property type="match status" value="1"/>
</dbReference>
<dbReference type="GO" id="GO:0007165">
    <property type="term" value="P:signal transduction"/>
    <property type="evidence" value="ECO:0007669"/>
    <property type="project" value="InterPro"/>
</dbReference>
<keyword evidence="6" id="KW-1185">Reference proteome</keyword>
<dbReference type="SMART" id="SM00052">
    <property type="entry name" value="EAL"/>
    <property type="match status" value="1"/>
</dbReference>
<feature type="domain" description="HAMP" evidence="3">
    <location>
        <begin position="291"/>
        <end position="342"/>
    </location>
</feature>
<dbReference type="SUPFAM" id="SSF55073">
    <property type="entry name" value="Nucleotide cyclase"/>
    <property type="match status" value="1"/>
</dbReference>
<dbReference type="PROSITE" id="PS50883">
    <property type="entry name" value="EAL"/>
    <property type="match status" value="1"/>
</dbReference>
<dbReference type="CDD" id="cd01949">
    <property type="entry name" value="GGDEF"/>
    <property type="match status" value="1"/>
</dbReference>
<evidence type="ECO:0000259" key="3">
    <source>
        <dbReference type="PROSITE" id="PS50885"/>
    </source>
</evidence>
<proteinExistence type="predicted"/>
<dbReference type="GO" id="GO:0016020">
    <property type="term" value="C:membrane"/>
    <property type="evidence" value="ECO:0007669"/>
    <property type="project" value="InterPro"/>
</dbReference>
<dbReference type="RefSeq" id="WP_006956712.1">
    <property type="nucleotide sequence ID" value="NZ_CAVK010000109.1"/>
</dbReference>
<dbReference type="SMART" id="SM00304">
    <property type="entry name" value="HAMP"/>
    <property type="match status" value="1"/>
</dbReference>
<keyword evidence="1" id="KW-1133">Transmembrane helix</keyword>
<dbReference type="SUPFAM" id="SSF158472">
    <property type="entry name" value="HAMP domain-like"/>
    <property type="match status" value="1"/>
</dbReference>
<evidence type="ECO:0000256" key="1">
    <source>
        <dbReference type="SAM" id="Phobius"/>
    </source>
</evidence>
<accession>N1MMF1</accession>